<dbReference type="Proteomes" id="UP001327560">
    <property type="component" value="Chromosome 7"/>
</dbReference>
<dbReference type="InterPro" id="IPR001878">
    <property type="entry name" value="Znf_CCHC"/>
</dbReference>
<evidence type="ECO:0000313" key="4">
    <source>
        <dbReference type="Proteomes" id="UP001327560"/>
    </source>
</evidence>
<reference evidence="3 4" key="1">
    <citation type="submission" date="2023-10" db="EMBL/GenBank/DDBJ databases">
        <title>Chromosome-scale genome assembly provides insights into flower coloration mechanisms of Canna indica.</title>
        <authorList>
            <person name="Li C."/>
        </authorList>
    </citation>
    <scope>NUCLEOTIDE SEQUENCE [LARGE SCALE GENOMIC DNA]</scope>
    <source>
        <tissue evidence="3">Flower</tissue>
    </source>
</reference>
<dbReference type="EMBL" id="CP136896">
    <property type="protein sequence ID" value="WOL14456.1"/>
    <property type="molecule type" value="Genomic_DNA"/>
</dbReference>
<name>A0AAQ3KY64_9LILI</name>
<keyword evidence="4" id="KW-1185">Reference proteome</keyword>
<dbReference type="PROSITE" id="PS50158">
    <property type="entry name" value="ZF_CCHC"/>
    <property type="match status" value="1"/>
</dbReference>
<dbReference type="PANTHER" id="PTHR31286">
    <property type="entry name" value="GLYCINE-RICH CELL WALL STRUCTURAL PROTEIN 1.8-LIKE"/>
    <property type="match status" value="1"/>
</dbReference>
<dbReference type="InterPro" id="IPR025836">
    <property type="entry name" value="Zn_knuckle_CX2CX4HX4C"/>
</dbReference>
<dbReference type="AlphaFoldDB" id="A0AAQ3KY64"/>
<keyword evidence="1" id="KW-0863">Zinc-finger</keyword>
<proteinExistence type="predicted"/>
<evidence type="ECO:0000313" key="3">
    <source>
        <dbReference type="EMBL" id="WOL14456.1"/>
    </source>
</evidence>
<evidence type="ECO:0000259" key="2">
    <source>
        <dbReference type="PROSITE" id="PS50158"/>
    </source>
</evidence>
<protein>
    <recommendedName>
        <fullName evidence="2">CCHC-type domain-containing protein</fullName>
    </recommendedName>
</protein>
<dbReference type="GO" id="GO:0003676">
    <property type="term" value="F:nucleic acid binding"/>
    <property type="evidence" value="ECO:0007669"/>
    <property type="project" value="InterPro"/>
</dbReference>
<dbReference type="GO" id="GO:0008270">
    <property type="term" value="F:zinc ion binding"/>
    <property type="evidence" value="ECO:0007669"/>
    <property type="project" value="UniProtKB-KW"/>
</dbReference>
<dbReference type="PANTHER" id="PTHR31286:SF99">
    <property type="entry name" value="DUF4283 DOMAIN-CONTAINING PROTEIN"/>
    <property type="match status" value="1"/>
</dbReference>
<keyword evidence="1" id="KW-0862">Zinc</keyword>
<feature type="domain" description="CCHC-type" evidence="2">
    <location>
        <begin position="116"/>
        <end position="129"/>
    </location>
</feature>
<dbReference type="InterPro" id="IPR040256">
    <property type="entry name" value="At4g02000-like"/>
</dbReference>
<keyword evidence="1" id="KW-0479">Metal-binding</keyword>
<evidence type="ECO:0000256" key="1">
    <source>
        <dbReference type="PROSITE-ProRule" id="PRU00047"/>
    </source>
</evidence>
<organism evidence="3 4">
    <name type="scientific">Canna indica</name>
    <name type="common">Indian-shot</name>
    <dbReference type="NCBI Taxonomy" id="4628"/>
    <lineage>
        <taxon>Eukaryota</taxon>
        <taxon>Viridiplantae</taxon>
        <taxon>Streptophyta</taxon>
        <taxon>Embryophyta</taxon>
        <taxon>Tracheophyta</taxon>
        <taxon>Spermatophyta</taxon>
        <taxon>Magnoliopsida</taxon>
        <taxon>Liliopsida</taxon>
        <taxon>Zingiberales</taxon>
        <taxon>Cannaceae</taxon>
        <taxon>Canna</taxon>
    </lineage>
</organism>
<gene>
    <name evidence="3" type="ORF">Cni_G23236</name>
</gene>
<sequence length="224" mass="25518">MKAGPSSWVGLFRMKVNAEEWRTSPKLLEKIDKIQDSAKGSVFISEKDLEEAKMDSAVVGRPIKIDDYTLSRERGKFGRVCILMDVRKPVEQELWIETKMGKFFQSVAYENLSNICFSCGKIGHNEEKCNNKKEEKVDLGNDSRESRAENADEKLLGPWIQVQKRNRRNASVQNKVEGGLRNSFVVLNNPAFERNDKDDVAGESQKVSECRNGNRMETDLIDIV</sequence>
<dbReference type="Pfam" id="PF14392">
    <property type="entry name" value="zf-CCHC_4"/>
    <property type="match status" value="1"/>
</dbReference>
<accession>A0AAQ3KY64</accession>